<reference evidence="2 3" key="1">
    <citation type="journal article" date="2019" name="Genome Biol. Evol.">
        <title>Day and night: Metabolic profiles and evolutionary relationships of six axenic non-marine cyanobacteria.</title>
        <authorList>
            <person name="Will S.E."/>
            <person name="Henke P."/>
            <person name="Boedeker C."/>
            <person name="Huang S."/>
            <person name="Brinkmann H."/>
            <person name="Rohde M."/>
            <person name="Jarek M."/>
            <person name="Friedl T."/>
            <person name="Seufert S."/>
            <person name="Schumacher M."/>
            <person name="Overmann J."/>
            <person name="Neumann-Schaal M."/>
            <person name="Petersen J."/>
        </authorList>
    </citation>
    <scope>NUCLEOTIDE SEQUENCE [LARGE SCALE GENOMIC DNA]</scope>
    <source>
        <strain evidence="2 3">PCC 6912</strain>
    </source>
</reference>
<dbReference type="Pfam" id="PF10057">
    <property type="entry name" value="MpsC"/>
    <property type="match status" value="1"/>
</dbReference>
<gene>
    <name evidence="2" type="ORF">PCC6912_56620</name>
</gene>
<feature type="domain" description="Na+-translocating membrane potential-generating system MpsC" evidence="1">
    <location>
        <begin position="7"/>
        <end position="115"/>
    </location>
</feature>
<dbReference type="RefSeq" id="WP_016873736.1">
    <property type="nucleotide sequence ID" value="NZ_AJLN01000047.1"/>
</dbReference>
<dbReference type="Proteomes" id="UP000268857">
    <property type="component" value="Unassembled WGS sequence"/>
</dbReference>
<accession>A0A433MYN8</accession>
<proteinExistence type="predicted"/>
<dbReference type="EMBL" id="RSCJ01000035">
    <property type="protein sequence ID" value="RUR73491.1"/>
    <property type="molecule type" value="Genomic_DNA"/>
</dbReference>
<sequence>MTTSLPTRGQIERTLAQRIQALYREQLGHQPSKVSCQLAEQNLIILIEDSITPPEQLLAQTGRQELAEKVRSDLDTAIQPQLKELIEETLNIAVVEILSDATLETGRTGMIAILAETPSYRSSAAVTKARRKAS</sequence>
<evidence type="ECO:0000313" key="3">
    <source>
        <dbReference type="Proteomes" id="UP000268857"/>
    </source>
</evidence>
<protein>
    <recommendedName>
        <fullName evidence="1">Na+-translocating membrane potential-generating system MpsC domain-containing protein</fullName>
    </recommendedName>
</protein>
<evidence type="ECO:0000313" key="2">
    <source>
        <dbReference type="EMBL" id="RUR73491.1"/>
    </source>
</evidence>
<dbReference type="InterPro" id="IPR018745">
    <property type="entry name" value="MpsC"/>
</dbReference>
<dbReference type="OrthoDB" id="512464at2"/>
<comment type="caution">
    <text evidence="2">The sequence shown here is derived from an EMBL/GenBank/DDBJ whole genome shotgun (WGS) entry which is preliminary data.</text>
</comment>
<name>A0A433MYN8_CHLFR</name>
<keyword evidence="3" id="KW-1185">Reference proteome</keyword>
<dbReference type="AlphaFoldDB" id="A0A433MYN8"/>
<evidence type="ECO:0000259" key="1">
    <source>
        <dbReference type="Pfam" id="PF10057"/>
    </source>
</evidence>
<organism evidence="2 3">
    <name type="scientific">Chlorogloeopsis fritschii PCC 6912</name>
    <dbReference type="NCBI Taxonomy" id="211165"/>
    <lineage>
        <taxon>Bacteria</taxon>
        <taxon>Bacillati</taxon>
        <taxon>Cyanobacteriota</taxon>
        <taxon>Cyanophyceae</taxon>
        <taxon>Nostocales</taxon>
        <taxon>Chlorogloeopsidaceae</taxon>
        <taxon>Chlorogloeopsis</taxon>
    </lineage>
</organism>